<dbReference type="AlphaFoldDB" id="A0A2S9JE62"/>
<protein>
    <submittedName>
        <fullName evidence="2">PTS sugar transporter subunit IIA</fullName>
    </submittedName>
</protein>
<dbReference type="PANTHER" id="PTHR47738">
    <property type="entry name" value="PTS SYSTEM FRUCTOSE-LIKE EIIA COMPONENT-RELATED"/>
    <property type="match status" value="1"/>
</dbReference>
<dbReference type="RefSeq" id="WP_105735903.1">
    <property type="nucleotide sequence ID" value="NZ_PVBT01000006.1"/>
</dbReference>
<evidence type="ECO:0000259" key="1">
    <source>
        <dbReference type="PROSITE" id="PS51094"/>
    </source>
</evidence>
<dbReference type="EMBL" id="PVBT01000006">
    <property type="protein sequence ID" value="PRD51072.1"/>
    <property type="molecule type" value="Genomic_DNA"/>
</dbReference>
<name>A0A2S9JE62_9HYPH</name>
<dbReference type="InterPro" id="IPR016152">
    <property type="entry name" value="PTrfase/Anion_transptr"/>
</dbReference>
<evidence type="ECO:0000313" key="3">
    <source>
        <dbReference type="Proteomes" id="UP000238563"/>
    </source>
</evidence>
<dbReference type="Gene3D" id="3.40.930.10">
    <property type="entry name" value="Mannitol-specific EII, Chain A"/>
    <property type="match status" value="1"/>
</dbReference>
<keyword evidence="2" id="KW-0813">Transport</keyword>
<comment type="caution">
    <text evidence="2">The sequence shown here is derived from an EMBL/GenBank/DDBJ whole genome shotgun (WGS) entry which is preliminary data.</text>
</comment>
<organism evidence="2 3">
    <name type="scientific">Phyllobacterium myrsinacearum</name>
    <dbReference type="NCBI Taxonomy" id="28101"/>
    <lineage>
        <taxon>Bacteria</taxon>
        <taxon>Pseudomonadati</taxon>
        <taxon>Pseudomonadota</taxon>
        <taxon>Alphaproteobacteria</taxon>
        <taxon>Hyphomicrobiales</taxon>
        <taxon>Phyllobacteriaceae</taxon>
        <taxon>Phyllobacterium</taxon>
    </lineage>
</organism>
<feature type="domain" description="PTS EIIA type-2" evidence="1">
    <location>
        <begin position="7"/>
        <end position="153"/>
    </location>
</feature>
<proteinExistence type="predicted"/>
<dbReference type="InterPro" id="IPR051541">
    <property type="entry name" value="PTS_SugarTrans_NitroReg"/>
</dbReference>
<dbReference type="PROSITE" id="PS51094">
    <property type="entry name" value="PTS_EIIA_TYPE_2"/>
    <property type="match status" value="1"/>
</dbReference>
<reference evidence="2 3" key="1">
    <citation type="submission" date="2018-02" db="EMBL/GenBank/DDBJ databases">
        <title>The draft genome of Phyllobacterium myrsinacearum DSM5892.</title>
        <authorList>
            <person name="Li L."/>
            <person name="Liu L."/>
            <person name="Zhang X."/>
            <person name="Wang T."/>
        </authorList>
    </citation>
    <scope>NUCLEOTIDE SEQUENCE [LARGE SCALE GENOMIC DNA]</scope>
    <source>
        <strain evidence="2 3">DSM 5892</strain>
    </source>
</reference>
<dbReference type="PANTHER" id="PTHR47738:SF3">
    <property type="entry name" value="PHOSPHOTRANSFERASE SYSTEM MANNITOL_FRUCTOSE-SPECIFIC IIA DOMAIN CONTAINING PROTEIN"/>
    <property type="match status" value="1"/>
</dbReference>
<keyword evidence="3" id="KW-1185">Reference proteome</keyword>
<accession>A0A2S9JE62</accession>
<dbReference type="InterPro" id="IPR002178">
    <property type="entry name" value="PTS_EIIA_type-2_dom"/>
</dbReference>
<evidence type="ECO:0000313" key="2">
    <source>
        <dbReference type="EMBL" id="PRD51072.1"/>
    </source>
</evidence>
<dbReference type="CDD" id="cd00211">
    <property type="entry name" value="PTS_IIA_fru"/>
    <property type="match status" value="1"/>
</dbReference>
<sequence>MAKALMNYLDPGAIILGVEAGNDQDVIRILSDRLHSLGYVKPSFAAAVLAREAALPTGLPLGLDNNVAIPHTDPEHVLKPGLAMATLCRPVAFCNMEDPEERLQVSVVFLMALNDKDQQIEMLQEIALTIQSADTITALMQSNSVEDVTRLLA</sequence>
<dbReference type="Pfam" id="PF00359">
    <property type="entry name" value="PTS_EIIA_2"/>
    <property type="match status" value="1"/>
</dbReference>
<dbReference type="Proteomes" id="UP000238563">
    <property type="component" value="Unassembled WGS sequence"/>
</dbReference>
<dbReference type="OrthoDB" id="370976at2"/>
<gene>
    <name evidence="2" type="ORF">C5750_19735</name>
</gene>
<dbReference type="SUPFAM" id="SSF55804">
    <property type="entry name" value="Phoshotransferase/anion transport protein"/>
    <property type="match status" value="1"/>
</dbReference>
<keyword evidence="2" id="KW-0762">Sugar transport</keyword>